<evidence type="ECO:0000256" key="5">
    <source>
        <dbReference type="ARBA" id="ARBA00023043"/>
    </source>
</evidence>
<name>A0AAW2YF62_9LAMI</name>
<keyword evidence="2 7" id="KW-0812">Transmembrane</keyword>
<evidence type="ECO:0000256" key="1">
    <source>
        <dbReference type="ARBA" id="ARBA00004141"/>
    </source>
</evidence>
<keyword evidence="3" id="KW-0677">Repeat</keyword>
<dbReference type="Pfam" id="PF13962">
    <property type="entry name" value="PGG"/>
    <property type="match status" value="1"/>
</dbReference>
<feature type="transmembrane region" description="Helical" evidence="7">
    <location>
        <begin position="104"/>
        <end position="124"/>
    </location>
</feature>
<organism evidence="9">
    <name type="scientific">Sesamum latifolium</name>
    <dbReference type="NCBI Taxonomy" id="2727402"/>
    <lineage>
        <taxon>Eukaryota</taxon>
        <taxon>Viridiplantae</taxon>
        <taxon>Streptophyta</taxon>
        <taxon>Embryophyta</taxon>
        <taxon>Tracheophyta</taxon>
        <taxon>Spermatophyta</taxon>
        <taxon>Magnoliopsida</taxon>
        <taxon>eudicotyledons</taxon>
        <taxon>Gunneridae</taxon>
        <taxon>Pentapetalae</taxon>
        <taxon>asterids</taxon>
        <taxon>lamiids</taxon>
        <taxon>Lamiales</taxon>
        <taxon>Pedaliaceae</taxon>
        <taxon>Sesamum</taxon>
    </lineage>
</organism>
<feature type="transmembrane region" description="Helical" evidence="7">
    <location>
        <begin position="58"/>
        <end position="75"/>
    </location>
</feature>
<proteinExistence type="predicted"/>
<dbReference type="EMBL" id="JACGWN010000001">
    <property type="protein sequence ID" value="KAL0464265.1"/>
    <property type="molecule type" value="Genomic_DNA"/>
</dbReference>
<feature type="transmembrane region" description="Helical" evidence="7">
    <location>
        <begin position="162"/>
        <end position="179"/>
    </location>
</feature>
<feature type="transmembrane region" description="Helical" evidence="7">
    <location>
        <begin position="136"/>
        <end position="156"/>
    </location>
</feature>
<comment type="subcellular location">
    <subcellularLocation>
        <location evidence="1">Membrane</location>
        <topology evidence="1">Multi-pass membrane protein</topology>
    </subcellularLocation>
</comment>
<dbReference type="PANTHER" id="PTHR24186">
    <property type="entry name" value="PROTEIN PHOSPHATASE 1 REGULATORY SUBUNIT"/>
    <property type="match status" value="1"/>
</dbReference>
<dbReference type="AlphaFoldDB" id="A0AAW2YF62"/>
<evidence type="ECO:0000256" key="2">
    <source>
        <dbReference type="ARBA" id="ARBA00022692"/>
    </source>
</evidence>
<evidence type="ECO:0000259" key="8">
    <source>
        <dbReference type="Pfam" id="PF13962"/>
    </source>
</evidence>
<evidence type="ECO:0000256" key="4">
    <source>
        <dbReference type="ARBA" id="ARBA00022989"/>
    </source>
</evidence>
<dbReference type="GO" id="GO:0005886">
    <property type="term" value="C:plasma membrane"/>
    <property type="evidence" value="ECO:0007669"/>
    <property type="project" value="TreeGrafter"/>
</dbReference>
<protein>
    <recommendedName>
        <fullName evidence="8">PGG domain-containing protein</fullName>
    </recommendedName>
</protein>
<keyword evidence="4 7" id="KW-1133">Transmembrane helix</keyword>
<comment type="caution">
    <text evidence="9">The sequence shown here is derived from an EMBL/GenBank/DDBJ whole genome shotgun (WGS) entry which is preliminary data.</text>
</comment>
<keyword evidence="5" id="KW-0040">ANK repeat</keyword>
<dbReference type="PANTHER" id="PTHR24186:SF56">
    <property type="entry name" value="PGG DOMAIN-CONTAINING PROTEIN"/>
    <property type="match status" value="1"/>
</dbReference>
<evidence type="ECO:0000313" key="9">
    <source>
        <dbReference type="EMBL" id="KAL0464265.1"/>
    </source>
</evidence>
<evidence type="ECO:0000256" key="7">
    <source>
        <dbReference type="SAM" id="Phobius"/>
    </source>
</evidence>
<evidence type="ECO:0000256" key="6">
    <source>
        <dbReference type="ARBA" id="ARBA00023136"/>
    </source>
</evidence>
<gene>
    <name evidence="9" type="ORF">Slati_0314100</name>
</gene>
<feature type="domain" description="PGG" evidence="8">
    <location>
        <begin position="52"/>
        <end position="153"/>
    </location>
</feature>
<sequence>MVPTPSRPSLTANFVKYQDYETLLPTHHKQTIKTSTKSTIFRLGYNDDTDTANDTRNVLLIVAALITAVTFQAGVNPPGGVWQSDNDKDKHKAGRAIYSGQKEAFYTFLISNTLALSTSILVLMSLTYRFPYHVELWVSILAMFVTYAASVFAIAPDESVKFRYLLATAAVPFGLRIVMEIVKRLRRKPT</sequence>
<reference evidence="9" key="1">
    <citation type="submission" date="2020-06" db="EMBL/GenBank/DDBJ databases">
        <authorList>
            <person name="Li T."/>
            <person name="Hu X."/>
            <person name="Zhang T."/>
            <person name="Song X."/>
            <person name="Zhang H."/>
            <person name="Dai N."/>
            <person name="Sheng W."/>
            <person name="Hou X."/>
            <person name="Wei L."/>
        </authorList>
    </citation>
    <scope>NUCLEOTIDE SEQUENCE</scope>
    <source>
        <strain evidence="9">KEN1</strain>
        <tissue evidence="9">Leaf</tissue>
    </source>
</reference>
<dbReference type="InterPro" id="IPR026961">
    <property type="entry name" value="PGG_dom"/>
</dbReference>
<reference evidence="9" key="2">
    <citation type="journal article" date="2024" name="Plant">
        <title>Genomic evolution and insights into agronomic trait innovations of Sesamum species.</title>
        <authorList>
            <person name="Miao H."/>
            <person name="Wang L."/>
            <person name="Qu L."/>
            <person name="Liu H."/>
            <person name="Sun Y."/>
            <person name="Le M."/>
            <person name="Wang Q."/>
            <person name="Wei S."/>
            <person name="Zheng Y."/>
            <person name="Lin W."/>
            <person name="Duan Y."/>
            <person name="Cao H."/>
            <person name="Xiong S."/>
            <person name="Wang X."/>
            <person name="Wei L."/>
            <person name="Li C."/>
            <person name="Ma Q."/>
            <person name="Ju M."/>
            <person name="Zhao R."/>
            <person name="Li G."/>
            <person name="Mu C."/>
            <person name="Tian Q."/>
            <person name="Mei H."/>
            <person name="Zhang T."/>
            <person name="Gao T."/>
            <person name="Zhang H."/>
        </authorList>
    </citation>
    <scope>NUCLEOTIDE SEQUENCE</scope>
    <source>
        <strain evidence="9">KEN1</strain>
    </source>
</reference>
<evidence type="ECO:0000256" key="3">
    <source>
        <dbReference type="ARBA" id="ARBA00022737"/>
    </source>
</evidence>
<keyword evidence="6 7" id="KW-0472">Membrane</keyword>
<accession>A0AAW2YF62</accession>